<accession>A0A1G7PQ83</accession>
<evidence type="ECO:0000313" key="2">
    <source>
        <dbReference type="EMBL" id="SDF88418.1"/>
    </source>
</evidence>
<dbReference type="RefSeq" id="WP_143035880.1">
    <property type="nucleotide sequence ID" value="NZ_FNCC01000004.1"/>
</dbReference>
<feature type="transmembrane region" description="Helical" evidence="1">
    <location>
        <begin position="78"/>
        <end position="102"/>
    </location>
</feature>
<dbReference type="Proteomes" id="UP000199623">
    <property type="component" value="Unassembled WGS sequence"/>
</dbReference>
<evidence type="ECO:0000256" key="1">
    <source>
        <dbReference type="SAM" id="Phobius"/>
    </source>
</evidence>
<organism evidence="2 3">
    <name type="scientific">Lentzea fradiae</name>
    <dbReference type="NCBI Taxonomy" id="200378"/>
    <lineage>
        <taxon>Bacteria</taxon>
        <taxon>Bacillati</taxon>
        <taxon>Actinomycetota</taxon>
        <taxon>Actinomycetes</taxon>
        <taxon>Pseudonocardiales</taxon>
        <taxon>Pseudonocardiaceae</taxon>
        <taxon>Lentzea</taxon>
    </lineage>
</organism>
<feature type="transmembrane region" description="Helical" evidence="1">
    <location>
        <begin position="108"/>
        <end position="132"/>
    </location>
</feature>
<protein>
    <submittedName>
        <fullName evidence="2">Uncharacterized protein</fullName>
    </submittedName>
</protein>
<keyword evidence="1" id="KW-0812">Transmembrane</keyword>
<keyword evidence="3" id="KW-1185">Reference proteome</keyword>
<keyword evidence="1" id="KW-0472">Membrane</keyword>
<dbReference type="AlphaFoldDB" id="A0A1G7PQ83"/>
<gene>
    <name evidence="2" type="ORF">SAMN05216553_10412</name>
</gene>
<reference evidence="3" key="1">
    <citation type="submission" date="2016-10" db="EMBL/GenBank/DDBJ databases">
        <authorList>
            <person name="Varghese N."/>
            <person name="Submissions S."/>
        </authorList>
    </citation>
    <scope>NUCLEOTIDE SEQUENCE [LARGE SCALE GENOMIC DNA]</scope>
    <source>
        <strain evidence="3">CGMCC 4.3506</strain>
    </source>
</reference>
<sequence>MKKARARQGRATEIVLTDAAKGELSRYVEDVRAGVLAHVDSPRGVTEYRVGREEIVRAIRRSEQQRNSSKLTRSRRDIVFLVASVVGGLGLGVIVNFLPSLITSPDALAAYAAIAGAVLAAVAMLFSALLAARQRGKAEDDARRAHFESAMLVQQVALVESLARRIVQPDKEMSGRQIPLRRLLDHLVDEGVWSDDDVRRFAETLAVRNAIVHDAIPNFSVTDLLAARLRAADLVSRLEDKAGL</sequence>
<name>A0A1G7PQ83_9PSEU</name>
<keyword evidence="1" id="KW-1133">Transmembrane helix</keyword>
<dbReference type="EMBL" id="FNCC01000004">
    <property type="protein sequence ID" value="SDF88418.1"/>
    <property type="molecule type" value="Genomic_DNA"/>
</dbReference>
<proteinExistence type="predicted"/>
<evidence type="ECO:0000313" key="3">
    <source>
        <dbReference type="Proteomes" id="UP000199623"/>
    </source>
</evidence>